<evidence type="ECO:0000259" key="1">
    <source>
        <dbReference type="PROSITE" id="PS50995"/>
    </source>
</evidence>
<feature type="domain" description="HTH marR-type" evidence="1">
    <location>
        <begin position="7"/>
        <end position="139"/>
    </location>
</feature>
<dbReference type="PANTHER" id="PTHR33164">
    <property type="entry name" value="TRANSCRIPTIONAL REGULATOR, MARR FAMILY"/>
    <property type="match status" value="1"/>
</dbReference>
<dbReference type="InterPro" id="IPR036390">
    <property type="entry name" value="WH_DNA-bd_sf"/>
</dbReference>
<accession>A0AAW3F8Y7</accession>
<dbReference type="EMBL" id="CP104214">
    <property type="protein sequence ID" value="UWX69809.1"/>
    <property type="molecule type" value="Genomic_DNA"/>
</dbReference>
<evidence type="ECO:0000313" key="2">
    <source>
        <dbReference type="EMBL" id="KGC16711.1"/>
    </source>
</evidence>
<dbReference type="PANTHER" id="PTHR33164:SF105">
    <property type="entry name" value="TRANSCRIPTIONAL REPRESSOR PROTEIN-RELATED"/>
    <property type="match status" value="1"/>
</dbReference>
<dbReference type="PROSITE" id="PS50995">
    <property type="entry name" value="HTH_MARR_2"/>
    <property type="match status" value="1"/>
</dbReference>
<evidence type="ECO:0000313" key="4">
    <source>
        <dbReference type="Proteomes" id="UP000029590"/>
    </source>
</evidence>
<organism evidence="2 4">
    <name type="scientific">Burkholderia gladioli</name>
    <name type="common">Pseudomonas marginata</name>
    <name type="synonym">Phytomonas marginata</name>
    <dbReference type="NCBI Taxonomy" id="28095"/>
    <lineage>
        <taxon>Bacteria</taxon>
        <taxon>Pseudomonadati</taxon>
        <taxon>Pseudomonadota</taxon>
        <taxon>Betaproteobacteria</taxon>
        <taxon>Burkholderiales</taxon>
        <taxon>Burkholderiaceae</taxon>
        <taxon>Burkholderia</taxon>
    </lineage>
</organism>
<gene>
    <name evidence="2" type="ORF">DM48_4685</name>
    <name evidence="3" type="ORF">NYZ96_16675</name>
</gene>
<dbReference type="InterPro" id="IPR036388">
    <property type="entry name" value="WH-like_DNA-bd_sf"/>
</dbReference>
<dbReference type="EMBL" id="JPGG01000015">
    <property type="protein sequence ID" value="KGC16711.1"/>
    <property type="molecule type" value="Genomic_DNA"/>
</dbReference>
<dbReference type="Pfam" id="PF12802">
    <property type="entry name" value="MarR_2"/>
    <property type="match status" value="1"/>
</dbReference>
<evidence type="ECO:0000313" key="3">
    <source>
        <dbReference type="EMBL" id="UWX69809.1"/>
    </source>
</evidence>
<dbReference type="SMART" id="SM00347">
    <property type="entry name" value="HTH_MARR"/>
    <property type="match status" value="1"/>
</dbReference>
<sequence length="148" mass="16485">MHRKPPDTDHCFAIRQAARHVSRFYELYLSQAGVTPSQFSILRFLSEQASATMAELARATSTDRTTLVRTLKPLLREALVLQTQDEGGGRRQRFTLTPAGQRRLAEAMRHWHAAQAAFEGRFGAPRAQALDQALAELAREFAPDGAPV</sequence>
<dbReference type="InterPro" id="IPR000835">
    <property type="entry name" value="HTH_MarR-typ"/>
</dbReference>
<dbReference type="GO" id="GO:0003700">
    <property type="term" value="F:DNA-binding transcription factor activity"/>
    <property type="evidence" value="ECO:0007669"/>
    <property type="project" value="InterPro"/>
</dbReference>
<reference evidence="2 4" key="1">
    <citation type="submission" date="2014-04" db="EMBL/GenBank/DDBJ databases">
        <authorList>
            <person name="Bishop-Lilly K.A."/>
            <person name="Broomall S.M."/>
            <person name="Chain P.S."/>
            <person name="Chertkov O."/>
            <person name="Coyne S.R."/>
            <person name="Daligault H.E."/>
            <person name="Davenport K.W."/>
            <person name="Erkkila T."/>
            <person name="Frey K.G."/>
            <person name="Gibbons H.S."/>
            <person name="Gu W."/>
            <person name="Jaissle J."/>
            <person name="Johnson S.L."/>
            <person name="Koroleva G.I."/>
            <person name="Ladner J.T."/>
            <person name="Lo C.-C."/>
            <person name="Minogue T.D."/>
            <person name="Munk C."/>
            <person name="Palacios G.F."/>
            <person name="Redden C.L."/>
            <person name="Rosenzweig C.N."/>
            <person name="Scholz M.B."/>
            <person name="Teshima H."/>
            <person name="Xu Y."/>
        </authorList>
    </citation>
    <scope>NUCLEOTIDE SEQUENCE [LARGE SCALE GENOMIC DNA]</scope>
    <source>
        <strain evidence="2">Gladioli</strain>
        <strain evidence="4">gladioli</strain>
    </source>
</reference>
<dbReference type="Proteomes" id="UP000029590">
    <property type="component" value="Unassembled WGS sequence"/>
</dbReference>
<dbReference type="RefSeq" id="WP_036049177.1">
    <property type="nucleotide sequence ID" value="NZ_CADEPT010000001.1"/>
</dbReference>
<name>A0AAW3F8Y7_BURGA</name>
<dbReference type="SUPFAM" id="SSF46785">
    <property type="entry name" value="Winged helix' DNA-binding domain"/>
    <property type="match status" value="1"/>
</dbReference>
<dbReference type="Gene3D" id="1.10.10.10">
    <property type="entry name" value="Winged helix-like DNA-binding domain superfamily/Winged helix DNA-binding domain"/>
    <property type="match status" value="1"/>
</dbReference>
<protein>
    <submittedName>
        <fullName evidence="2">MarR family protein</fullName>
    </submittedName>
    <submittedName>
        <fullName evidence="3">MarR family winged helix-turn-helix transcriptional regulator</fullName>
    </submittedName>
</protein>
<proteinExistence type="predicted"/>
<reference evidence="3" key="2">
    <citation type="submission" date="2022-09" db="EMBL/GenBank/DDBJ databases">
        <title>Genomic of Burkholderia gladioli.</title>
        <authorList>
            <person name="Wu H."/>
        </authorList>
    </citation>
    <scope>NUCLEOTIDE SEQUENCE</scope>
    <source>
        <strain evidence="3">ZN-S4</strain>
    </source>
</reference>
<dbReference type="Proteomes" id="UP001059745">
    <property type="component" value="Chromosome 1"/>
</dbReference>
<dbReference type="GO" id="GO:0006950">
    <property type="term" value="P:response to stress"/>
    <property type="evidence" value="ECO:0007669"/>
    <property type="project" value="TreeGrafter"/>
</dbReference>
<dbReference type="GeneID" id="66459173"/>
<dbReference type="KEGG" id="bgo:BM43_960"/>
<dbReference type="InterPro" id="IPR039422">
    <property type="entry name" value="MarR/SlyA-like"/>
</dbReference>
<dbReference type="AlphaFoldDB" id="A0AAW3F8Y7"/>